<dbReference type="AlphaFoldDB" id="A0AA88GDL3"/>
<protein>
    <submittedName>
        <fullName evidence="3">Uncharacterized protein</fullName>
    </submittedName>
</protein>
<accession>A0AA88GDL3</accession>
<feature type="transmembrane region" description="Helical" evidence="2">
    <location>
        <begin position="308"/>
        <end position="334"/>
    </location>
</feature>
<keyword evidence="4" id="KW-1185">Reference proteome</keyword>
<name>A0AA88GDL3_NAELO</name>
<reference evidence="3 4" key="1">
    <citation type="journal article" date="2018" name="BMC Genomics">
        <title>The genome of Naegleria lovaniensis, the basis for a comparative approach to unravel pathogenicity factors of the human pathogenic amoeba N. fowleri.</title>
        <authorList>
            <person name="Liechti N."/>
            <person name="Schurch N."/>
            <person name="Bruggmann R."/>
            <person name="Wittwer M."/>
        </authorList>
    </citation>
    <scope>NUCLEOTIDE SEQUENCE [LARGE SCALE GENOMIC DNA]</scope>
    <source>
        <strain evidence="3 4">ATCC 30569</strain>
    </source>
</reference>
<evidence type="ECO:0000313" key="4">
    <source>
        <dbReference type="Proteomes" id="UP000816034"/>
    </source>
</evidence>
<evidence type="ECO:0000313" key="3">
    <source>
        <dbReference type="EMBL" id="KAG2372644.1"/>
    </source>
</evidence>
<keyword evidence="2" id="KW-1133">Transmembrane helix</keyword>
<sequence>MTFGMSLTHRGLSRSLTSSNFKRTSLVEEPKFTLSTNQSFYPNFSFAPQFGTFRVNIRYETIPFLNNVSFSLSYLTVEKFNQVMNLNSGIFKDSDFDGDFDLFHFDQVSFVGNSYLAGSRLSILELRFPENTLLQQYRYVLRKRTPLDVAYDLTVTEFKLSTATRIYDRFLSGAQFVNIPVGMTETFYCDACVATYLDINDLGSKASYYLTTIPLSNNVTINAIFTLSNAMNSNSVNVWKTSMSVSITNSKVTYYVTSTLNAISDLYIQVTAVNCTDINGNYLPQNTCPFSFSVKPNNRRAFVSGIDAAIVVTAVVLSSVIFLALIISSIYFFYRYRMSKRFDLHEDRNGNFRDMSSFAHLAHRSSGGVNTYDESRQPHKSNDPFVRLDKLHGYSLDSSTHYIMDANVNSNARNVSNNLQNGIPIQEALQYGVDVRKQTPLTPQMMIPQVGHILTDSMIPHLDQPVLQEVELQELSNVTQNPLLFHPSIQMKPSEQEPFPSMNDYITSGNEYFSSQTDSIVVDPQSSMTVNQEMIQNKNEHQSLEHDPSDVAAAVHSNPPSTSTAISSFHENSSILNN</sequence>
<dbReference type="GeneID" id="68106161"/>
<keyword evidence="2" id="KW-0472">Membrane</keyword>
<organism evidence="3 4">
    <name type="scientific">Naegleria lovaniensis</name>
    <name type="common">Amoeba</name>
    <dbReference type="NCBI Taxonomy" id="51637"/>
    <lineage>
        <taxon>Eukaryota</taxon>
        <taxon>Discoba</taxon>
        <taxon>Heterolobosea</taxon>
        <taxon>Tetramitia</taxon>
        <taxon>Eutetramitia</taxon>
        <taxon>Vahlkampfiidae</taxon>
        <taxon>Naegleria</taxon>
    </lineage>
</organism>
<dbReference type="Proteomes" id="UP000816034">
    <property type="component" value="Unassembled WGS sequence"/>
</dbReference>
<evidence type="ECO:0000256" key="1">
    <source>
        <dbReference type="SAM" id="MobiDB-lite"/>
    </source>
</evidence>
<keyword evidence="2" id="KW-0812">Transmembrane</keyword>
<proteinExistence type="predicted"/>
<feature type="region of interest" description="Disordered" evidence="1">
    <location>
        <begin position="554"/>
        <end position="578"/>
    </location>
</feature>
<gene>
    <name evidence="3" type="ORF">C9374_013708</name>
</gene>
<evidence type="ECO:0000256" key="2">
    <source>
        <dbReference type="SAM" id="Phobius"/>
    </source>
</evidence>
<dbReference type="RefSeq" id="XP_044541819.1">
    <property type="nucleotide sequence ID" value="XM_044689615.1"/>
</dbReference>
<feature type="compositionally biased region" description="Polar residues" evidence="1">
    <location>
        <begin position="558"/>
        <end position="578"/>
    </location>
</feature>
<comment type="caution">
    <text evidence="3">The sequence shown here is derived from an EMBL/GenBank/DDBJ whole genome shotgun (WGS) entry which is preliminary data.</text>
</comment>
<dbReference type="EMBL" id="PYSW02000072">
    <property type="protein sequence ID" value="KAG2372644.1"/>
    <property type="molecule type" value="Genomic_DNA"/>
</dbReference>